<protein>
    <recommendedName>
        <fullName evidence="2">Thioredoxin domain-containing protein</fullName>
    </recommendedName>
</protein>
<comment type="similarity">
    <text evidence="1">Belongs to the thioredoxin family.</text>
</comment>
<sequence>MGLTKILPSSLPASPSDLRSRLSNPGASTYIFFIVDDDPATGKPWCPDVRAALPVVTKFFEGHPELDVSVVSVGSRAEWRDQNNVWRTKWGIHAVPTLVRYTLVADGKGDDGISQAQLVEEDAAREDKLAAFVKGA</sequence>
<organism evidence="3 4">
    <name type="scientific">Echria macrotheca</name>
    <dbReference type="NCBI Taxonomy" id="438768"/>
    <lineage>
        <taxon>Eukaryota</taxon>
        <taxon>Fungi</taxon>
        <taxon>Dikarya</taxon>
        <taxon>Ascomycota</taxon>
        <taxon>Pezizomycotina</taxon>
        <taxon>Sordariomycetes</taxon>
        <taxon>Sordariomycetidae</taxon>
        <taxon>Sordariales</taxon>
        <taxon>Schizotheciaceae</taxon>
        <taxon>Echria</taxon>
    </lineage>
</organism>
<dbReference type="InterPro" id="IPR036249">
    <property type="entry name" value="Thioredoxin-like_sf"/>
</dbReference>
<keyword evidence="4" id="KW-1185">Reference proteome</keyword>
<dbReference type="Pfam" id="PF06110">
    <property type="entry name" value="TXD17-like_Trx"/>
    <property type="match status" value="1"/>
</dbReference>
<dbReference type="PANTHER" id="PTHR12452">
    <property type="entry name" value="42-9-9 PROTEIN-RELATED"/>
    <property type="match status" value="1"/>
</dbReference>
<evidence type="ECO:0000259" key="2">
    <source>
        <dbReference type="Pfam" id="PF06110"/>
    </source>
</evidence>
<dbReference type="AlphaFoldDB" id="A0AAJ0B4B1"/>
<dbReference type="GO" id="GO:0047134">
    <property type="term" value="F:protein-disulfide reductase [NAD(P)H] activity"/>
    <property type="evidence" value="ECO:0007669"/>
    <property type="project" value="InterPro"/>
</dbReference>
<dbReference type="EMBL" id="MU839842">
    <property type="protein sequence ID" value="KAK1751307.1"/>
    <property type="molecule type" value="Genomic_DNA"/>
</dbReference>
<name>A0AAJ0B4B1_9PEZI</name>
<proteinExistence type="inferred from homology"/>
<feature type="domain" description="Thioredoxin" evidence="2">
    <location>
        <begin position="24"/>
        <end position="120"/>
    </location>
</feature>
<evidence type="ECO:0000313" key="3">
    <source>
        <dbReference type="EMBL" id="KAK1751307.1"/>
    </source>
</evidence>
<accession>A0AAJ0B4B1</accession>
<dbReference type="Proteomes" id="UP001239445">
    <property type="component" value="Unassembled WGS sequence"/>
</dbReference>
<dbReference type="GO" id="GO:0005829">
    <property type="term" value="C:cytosol"/>
    <property type="evidence" value="ECO:0007669"/>
    <property type="project" value="TreeGrafter"/>
</dbReference>
<reference evidence="3" key="1">
    <citation type="submission" date="2023-06" db="EMBL/GenBank/DDBJ databases">
        <title>Genome-scale phylogeny and comparative genomics of the fungal order Sordariales.</title>
        <authorList>
            <consortium name="Lawrence Berkeley National Laboratory"/>
            <person name="Hensen N."/>
            <person name="Bonometti L."/>
            <person name="Westerberg I."/>
            <person name="Brannstrom I.O."/>
            <person name="Guillou S."/>
            <person name="Cros-Aarteil S."/>
            <person name="Calhoun S."/>
            <person name="Haridas S."/>
            <person name="Kuo A."/>
            <person name="Mondo S."/>
            <person name="Pangilinan J."/>
            <person name="Riley R."/>
            <person name="Labutti K."/>
            <person name="Andreopoulos B."/>
            <person name="Lipzen A."/>
            <person name="Chen C."/>
            <person name="Yanf M."/>
            <person name="Daum C."/>
            <person name="Ng V."/>
            <person name="Clum A."/>
            <person name="Steindorff A."/>
            <person name="Ohm R."/>
            <person name="Martin F."/>
            <person name="Silar P."/>
            <person name="Natvig D."/>
            <person name="Lalanne C."/>
            <person name="Gautier V."/>
            <person name="Ament-Velasquez S.L."/>
            <person name="Kruys A."/>
            <person name="Hutchinson M.I."/>
            <person name="Powell A.J."/>
            <person name="Barry K."/>
            <person name="Miller A.N."/>
            <person name="Grigoriev I.V."/>
            <person name="Debuchy R."/>
            <person name="Gladieux P."/>
            <person name="Thoren M.H."/>
            <person name="Johannesson H."/>
        </authorList>
    </citation>
    <scope>NUCLEOTIDE SEQUENCE</scope>
    <source>
        <strain evidence="3">PSN4</strain>
    </source>
</reference>
<gene>
    <name evidence="3" type="ORF">QBC47DRAFT_391606</name>
</gene>
<dbReference type="SUPFAM" id="SSF52833">
    <property type="entry name" value="Thioredoxin-like"/>
    <property type="match status" value="1"/>
</dbReference>
<comment type="caution">
    <text evidence="3">The sequence shown here is derived from an EMBL/GenBank/DDBJ whole genome shotgun (WGS) entry which is preliminary data.</text>
</comment>
<dbReference type="InterPro" id="IPR010357">
    <property type="entry name" value="TXNDC17_dom"/>
</dbReference>
<dbReference type="InterPro" id="IPR045108">
    <property type="entry name" value="TXNDC17-like"/>
</dbReference>
<evidence type="ECO:0000313" key="4">
    <source>
        <dbReference type="Proteomes" id="UP001239445"/>
    </source>
</evidence>
<evidence type="ECO:0000256" key="1">
    <source>
        <dbReference type="ARBA" id="ARBA00008987"/>
    </source>
</evidence>
<dbReference type="PANTHER" id="PTHR12452:SF0">
    <property type="entry name" value="THIOREDOXIN DOMAIN-CONTAINING PROTEIN 17"/>
    <property type="match status" value="1"/>
</dbReference>
<dbReference type="Gene3D" id="3.40.30.10">
    <property type="entry name" value="Glutaredoxin"/>
    <property type="match status" value="1"/>
</dbReference>